<organism evidence="1 2">
    <name type="scientific">Collybiopsis luxurians FD-317 M1</name>
    <dbReference type="NCBI Taxonomy" id="944289"/>
    <lineage>
        <taxon>Eukaryota</taxon>
        <taxon>Fungi</taxon>
        <taxon>Dikarya</taxon>
        <taxon>Basidiomycota</taxon>
        <taxon>Agaricomycotina</taxon>
        <taxon>Agaricomycetes</taxon>
        <taxon>Agaricomycetidae</taxon>
        <taxon>Agaricales</taxon>
        <taxon>Marasmiineae</taxon>
        <taxon>Omphalotaceae</taxon>
        <taxon>Collybiopsis</taxon>
        <taxon>Collybiopsis luxurians</taxon>
    </lineage>
</organism>
<evidence type="ECO:0000313" key="1">
    <source>
        <dbReference type="EMBL" id="KIK55661.1"/>
    </source>
</evidence>
<protein>
    <submittedName>
        <fullName evidence="1">Uncharacterized protein</fullName>
    </submittedName>
</protein>
<name>A0A0D0BLK8_9AGAR</name>
<reference evidence="1 2" key="1">
    <citation type="submission" date="2014-04" db="EMBL/GenBank/DDBJ databases">
        <title>Evolutionary Origins and Diversification of the Mycorrhizal Mutualists.</title>
        <authorList>
            <consortium name="DOE Joint Genome Institute"/>
            <consortium name="Mycorrhizal Genomics Consortium"/>
            <person name="Kohler A."/>
            <person name="Kuo A."/>
            <person name="Nagy L.G."/>
            <person name="Floudas D."/>
            <person name="Copeland A."/>
            <person name="Barry K.W."/>
            <person name="Cichocki N."/>
            <person name="Veneault-Fourrey C."/>
            <person name="LaButti K."/>
            <person name="Lindquist E.A."/>
            <person name="Lipzen A."/>
            <person name="Lundell T."/>
            <person name="Morin E."/>
            <person name="Murat C."/>
            <person name="Riley R."/>
            <person name="Ohm R."/>
            <person name="Sun H."/>
            <person name="Tunlid A."/>
            <person name="Henrissat B."/>
            <person name="Grigoriev I.V."/>
            <person name="Hibbett D.S."/>
            <person name="Martin F."/>
        </authorList>
    </citation>
    <scope>NUCLEOTIDE SEQUENCE [LARGE SCALE GENOMIC DNA]</scope>
    <source>
        <strain evidence="1 2">FD-317 M1</strain>
    </source>
</reference>
<evidence type="ECO:0000313" key="2">
    <source>
        <dbReference type="Proteomes" id="UP000053593"/>
    </source>
</evidence>
<keyword evidence="2" id="KW-1185">Reference proteome</keyword>
<proteinExistence type="predicted"/>
<dbReference type="AlphaFoldDB" id="A0A0D0BLK8"/>
<dbReference type="EMBL" id="KN834804">
    <property type="protein sequence ID" value="KIK55661.1"/>
    <property type="molecule type" value="Genomic_DNA"/>
</dbReference>
<sequence>MPTQESTTREWRPIFFSAGQECCMWLKDPRSRYGYSLSSFRCTVDHQGTEMTKPPNMGFWEKI</sequence>
<dbReference type="HOGENOM" id="CLU_2886012_0_0_1"/>
<gene>
    <name evidence="1" type="ORF">GYMLUDRAFT_834246</name>
</gene>
<dbReference type="Proteomes" id="UP000053593">
    <property type="component" value="Unassembled WGS sequence"/>
</dbReference>
<accession>A0A0D0BLK8</accession>